<evidence type="ECO:0000256" key="8">
    <source>
        <dbReference type="ARBA" id="ARBA00022490"/>
    </source>
</evidence>
<evidence type="ECO:0000256" key="2">
    <source>
        <dbReference type="ARBA" id="ARBA00004123"/>
    </source>
</evidence>
<dbReference type="PANTHER" id="PTHR48153:SF4">
    <property type="entry name" value="UBIQUITIN CARBOXYL-TERMINAL HYDROLASE MUG105"/>
    <property type="match status" value="1"/>
</dbReference>
<dbReference type="PANTHER" id="PTHR48153">
    <property type="entry name" value="UFM1-SPECIFIC PROTEASE 2"/>
    <property type="match status" value="1"/>
</dbReference>
<comment type="similarity">
    <text evidence="4">Belongs to the peptidase C78 family. ZUFSP subfamily.</text>
</comment>
<dbReference type="PROSITE" id="PS00028">
    <property type="entry name" value="ZINC_FINGER_C2H2_1"/>
    <property type="match status" value="1"/>
</dbReference>
<dbReference type="EMBL" id="JAPFRF010000002">
    <property type="protein sequence ID" value="KAJ7341869.1"/>
    <property type="molecule type" value="Genomic_DNA"/>
</dbReference>
<keyword evidence="11" id="KW-0863">Zinc-finger</keyword>
<dbReference type="OrthoDB" id="288987at2759"/>
<protein>
    <recommendedName>
        <fullName evidence="7">Zinc finger-containing ubiquitin peptidase 1</fullName>
        <ecNumber evidence="6">3.4.19.12</ecNumber>
    </recommendedName>
    <alternativeName>
        <fullName evidence="17">Lys-63-specific deubiquitinase ZUFSP</fullName>
    </alternativeName>
    <alternativeName>
        <fullName evidence="16">Zinc finger with UFM1-specific peptidase domain protein</fullName>
    </alternativeName>
</protein>
<evidence type="ECO:0000256" key="6">
    <source>
        <dbReference type="ARBA" id="ARBA00012759"/>
    </source>
</evidence>
<dbReference type="Pfam" id="PF07910">
    <property type="entry name" value="Peptidase_C78"/>
    <property type="match status" value="1"/>
</dbReference>
<name>A0A9Q0Y6G4_9SAUR</name>
<keyword evidence="9" id="KW-0479">Metal-binding</keyword>
<keyword evidence="15" id="KW-0539">Nucleus</keyword>
<comment type="catalytic activity">
    <reaction evidence="1">
        <text>Thiol-dependent hydrolysis of ester, thioester, amide, peptide and isopeptide bonds formed by the C-terminal Gly of ubiquitin (a 76-residue protein attached to proteins as an intracellular targeting signal).</text>
        <dbReference type="EC" id="3.4.19.12"/>
    </reaction>
</comment>
<keyword evidence="12" id="KW-0378">Hydrolase</keyword>
<dbReference type="GO" id="GO:0008270">
    <property type="term" value="F:zinc ion binding"/>
    <property type="evidence" value="ECO:0007669"/>
    <property type="project" value="UniProtKB-KW"/>
</dbReference>
<dbReference type="GO" id="GO:0005634">
    <property type="term" value="C:nucleus"/>
    <property type="evidence" value="ECO:0007669"/>
    <property type="project" value="UniProtKB-SubCell"/>
</dbReference>
<evidence type="ECO:0000256" key="10">
    <source>
        <dbReference type="ARBA" id="ARBA00022737"/>
    </source>
</evidence>
<evidence type="ECO:0000256" key="3">
    <source>
        <dbReference type="ARBA" id="ARBA00004496"/>
    </source>
</evidence>
<sequence length="420" mass="48152">MELPPRDRQGRQRLLPGTPSAGARAPPPSPACENGPKLYECPMCRLVCDNYPVLQEHVELHLEECNFLEGRHLSDLELAQHLQDEEDRQRREEAARQEREDFQKLQRQYGLDGSGGYKQQSLKYMEKEVAFGKMQPFEYHRRKADMMESLAFGIDDGKTRTSGITEALCHYYQHECKDIKRVWLSTGVDHFHCSSGDKGWGCGYRNFQMLLSSLLRNSLYKDHVKENTSIPCIPKIQLSIEDAWKEGFDPQGASHFNGRLQGTKAWIGACEIYSLLTSLRLKCQIIDFHQPTGPAGTHPHLFEWVLNYYSFDKESNANVVCTSRPPIYLQHQGHSRTIVGIEERKNKSLCLLVFDPGCSSQEMQKIFKGIDGNSLRLLRRFLGNLKHKQYQIVAIDGVLSEDEKVARRHASQLFTAQRIP</sequence>
<comment type="subcellular location">
    <subcellularLocation>
        <location evidence="3">Cytoplasm</location>
    </subcellularLocation>
    <subcellularLocation>
        <location evidence="2">Nucleus</location>
    </subcellularLocation>
</comment>
<evidence type="ECO:0000256" key="1">
    <source>
        <dbReference type="ARBA" id="ARBA00000707"/>
    </source>
</evidence>
<comment type="caution">
    <text evidence="21">The sequence shown here is derived from an EMBL/GenBank/DDBJ whole genome shotgun (WGS) entry which is preliminary data.</text>
</comment>
<evidence type="ECO:0000256" key="4">
    <source>
        <dbReference type="ARBA" id="ARBA00010469"/>
    </source>
</evidence>
<gene>
    <name evidence="21" type="ORF">JRQ81_007502</name>
</gene>
<evidence type="ECO:0000256" key="19">
    <source>
        <dbReference type="SAM" id="MobiDB-lite"/>
    </source>
</evidence>
<evidence type="ECO:0000256" key="16">
    <source>
        <dbReference type="ARBA" id="ARBA00029662"/>
    </source>
</evidence>
<evidence type="ECO:0000313" key="22">
    <source>
        <dbReference type="Proteomes" id="UP001142489"/>
    </source>
</evidence>
<keyword evidence="10" id="KW-0677">Repeat</keyword>
<dbReference type="Proteomes" id="UP001142489">
    <property type="component" value="Unassembled WGS sequence"/>
</dbReference>
<dbReference type="AlphaFoldDB" id="A0A9Q0Y6G4"/>
<evidence type="ECO:0000256" key="7">
    <source>
        <dbReference type="ARBA" id="ARBA00021993"/>
    </source>
</evidence>
<evidence type="ECO:0000256" key="15">
    <source>
        <dbReference type="ARBA" id="ARBA00023242"/>
    </source>
</evidence>
<organism evidence="21 22">
    <name type="scientific">Phrynocephalus forsythii</name>
    <dbReference type="NCBI Taxonomy" id="171643"/>
    <lineage>
        <taxon>Eukaryota</taxon>
        <taxon>Metazoa</taxon>
        <taxon>Chordata</taxon>
        <taxon>Craniata</taxon>
        <taxon>Vertebrata</taxon>
        <taxon>Euteleostomi</taxon>
        <taxon>Lepidosauria</taxon>
        <taxon>Squamata</taxon>
        <taxon>Bifurcata</taxon>
        <taxon>Unidentata</taxon>
        <taxon>Episquamata</taxon>
        <taxon>Toxicofera</taxon>
        <taxon>Iguania</taxon>
        <taxon>Acrodonta</taxon>
        <taxon>Agamidae</taxon>
        <taxon>Agaminae</taxon>
        <taxon>Phrynocephalus</taxon>
    </lineage>
</organism>
<reference evidence="21" key="1">
    <citation type="journal article" date="2023" name="DNA Res.">
        <title>Chromosome-level genome assembly of Phrynocephalus forsythii using third-generation DNA sequencing and Hi-C analysis.</title>
        <authorList>
            <person name="Qi Y."/>
            <person name="Zhao W."/>
            <person name="Zhao Y."/>
            <person name="Niu C."/>
            <person name="Cao S."/>
            <person name="Zhang Y."/>
        </authorList>
    </citation>
    <scope>NUCLEOTIDE SEQUENCE</scope>
    <source>
        <tissue evidence="21">Muscle</tissue>
    </source>
</reference>
<dbReference type="InterPro" id="IPR038765">
    <property type="entry name" value="Papain-like_cys_pep_sf"/>
</dbReference>
<evidence type="ECO:0000259" key="20">
    <source>
        <dbReference type="PROSITE" id="PS00028"/>
    </source>
</evidence>
<dbReference type="InterPro" id="IPR012462">
    <property type="entry name" value="UFSP1/2_DUB_cat"/>
</dbReference>
<evidence type="ECO:0000256" key="18">
    <source>
        <dbReference type="ARBA" id="ARBA00045669"/>
    </source>
</evidence>
<keyword evidence="22" id="KW-1185">Reference proteome</keyword>
<dbReference type="GO" id="GO:0004843">
    <property type="term" value="F:cysteine-type deubiquitinase activity"/>
    <property type="evidence" value="ECO:0007669"/>
    <property type="project" value="UniProtKB-EC"/>
</dbReference>
<comment type="subunit">
    <text evidence="5">Interacts with RPA1 and RPA2.</text>
</comment>
<keyword evidence="14" id="KW-0007">Acetylation</keyword>
<dbReference type="EC" id="3.4.19.12" evidence="6"/>
<comment type="function">
    <text evidence="18">Deubiquitinase with endodeubiquitinase activity that specifically interacts with and cleaves 'Lys-63'-linked long polyubiquitin chains. Shows only weak activity against 'Lys-11' and 'Lys-48'-linked chains. Plays an important role in genome stability pathways, functioning to prevent spontaneous DNA damage and also promote cellular survival in response to exogenous DNA damage. Modulates the ubiquitination status of replication protein A (RPA) complex proteins in response to replication stress.</text>
</comment>
<evidence type="ECO:0000256" key="12">
    <source>
        <dbReference type="ARBA" id="ARBA00022801"/>
    </source>
</evidence>
<dbReference type="Gene3D" id="3.90.70.130">
    <property type="match status" value="1"/>
</dbReference>
<evidence type="ECO:0000256" key="17">
    <source>
        <dbReference type="ARBA" id="ARBA00031481"/>
    </source>
</evidence>
<dbReference type="GO" id="GO:0071567">
    <property type="term" value="F:deUFMylase activity"/>
    <property type="evidence" value="ECO:0007669"/>
    <property type="project" value="UniProtKB-ARBA"/>
</dbReference>
<evidence type="ECO:0000256" key="11">
    <source>
        <dbReference type="ARBA" id="ARBA00022771"/>
    </source>
</evidence>
<evidence type="ECO:0000313" key="21">
    <source>
        <dbReference type="EMBL" id="KAJ7341869.1"/>
    </source>
</evidence>
<evidence type="ECO:0000256" key="9">
    <source>
        <dbReference type="ARBA" id="ARBA00022723"/>
    </source>
</evidence>
<feature type="domain" description="C2H2-type" evidence="20">
    <location>
        <begin position="41"/>
        <end position="61"/>
    </location>
</feature>
<proteinExistence type="inferred from homology"/>
<evidence type="ECO:0000256" key="5">
    <source>
        <dbReference type="ARBA" id="ARBA00011274"/>
    </source>
</evidence>
<keyword evidence="8" id="KW-0963">Cytoplasm</keyword>
<keyword evidence="13" id="KW-0862">Zinc</keyword>
<dbReference type="SUPFAM" id="SSF54001">
    <property type="entry name" value="Cysteine proteinases"/>
    <property type="match status" value="1"/>
</dbReference>
<feature type="compositionally biased region" description="Basic and acidic residues" evidence="19">
    <location>
        <begin position="1"/>
        <end position="10"/>
    </location>
</feature>
<evidence type="ECO:0000256" key="14">
    <source>
        <dbReference type="ARBA" id="ARBA00022990"/>
    </source>
</evidence>
<dbReference type="FunFam" id="3.90.70.130:FF:000002">
    <property type="entry name" value="Zinc finger containing ubiquitin peptidase 1"/>
    <property type="match status" value="1"/>
</dbReference>
<dbReference type="GO" id="GO:0005737">
    <property type="term" value="C:cytoplasm"/>
    <property type="evidence" value="ECO:0007669"/>
    <property type="project" value="UniProtKB-SubCell"/>
</dbReference>
<accession>A0A9Q0Y6G4</accession>
<dbReference type="InterPro" id="IPR013087">
    <property type="entry name" value="Znf_C2H2_type"/>
</dbReference>
<evidence type="ECO:0000256" key="13">
    <source>
        <dbReference type="ARBA" id="ARBA00022833"/>
    </source>
</evidence>
<feature type="region of interest" description="Disordered" evidence="19">
    <location>
        <begin position="1"/>
        <end position="31"/>
    </location>
</feature>